<dbReference type="Gene3D" id="3.30.420.10">
    <property type="entry name" value="Ribonuclease H-like superfamily/Ribonuclease H"/>
    <property type="match status" value="2"/>
</dbReference>
<dbReference type="OrthoDB" id="2273864at2759"/>
<protein>
    <recommendedName>
        <fullName evidence="3">Integrase catalytic domain-containing protein</fullName>
    </recommendedName>
</protein>
<organism evidence="1 2">
    <name type="scientific">Austropuccinia psidii MF-1</name>
    <dbReference type="NCBI Taxonomy" id="1389203"/>
    <lineage>
        <taxon>Eukaryota</taxon>
        <taxon>Fungi</taxon>
        <taxon>Dikarya</taxon>
        <taxon>Basidiomycota</taxon>
        <taxon>Pucciniomycotina</taxon>
        <taxon>Pucciniomycetes</taxon>
        <taxon>Pucciniales</taxon>
        <taxon>Sphaerophragmiaceae</taxon>
        <taxon>Austropuccinia</taxon>
    </lineage>
</organism>
<evidence type="ECO:0008006" key="3">
    <source>
        <dbReference type="Google" id="ProtNLM"/>
    </source>
</evidence>
<reference evidence="1" key="1">
    <citation type="submission" date="2021-03" db="EMBL/GenBank/DDBJ databases">
        <title>Draft genome sequence of rust myrtle Austropuccinia psidii MF-1, a brazilian biotype.</title>
        <authorList>
            <person name="Quecine M.C."/>
            <person name="Pachon D.M.R."/>
            <person name="Bonatelli M.L."/>
            <person name="Correr F.H."/>
            <person name="Franceschini L.M."/>
            <person name="Leite T.F."/>
            <person name="Margarido G.R.A."/>
            <person name="Almeida C.A."/>
            <person name="Ferrarezi J.A."/>
            <person name="Labate C.A."/>
        </authorList>
    </citation>
    <scope>NUCLEOTIDE SEQUENCE</scope>
    <source>
        <strain evidence="1">MF-1</strain>
    </source>
</reference>
<dbReference type="PANTHER" id="PTHR37984">
    <property type="entry name" value="PROTEIN CBG26694"/>
    <property type="match status" value="1"/>
</dbReference>
<dbReference type="PANTHER" id="PTHR37984:SF5">
    <property type="entry name" value="PROTEIN NYNRIN-LIKE"/>
    <property type="match status" value="1"/>
</dbReference>
<dbReference type="SUPFAM" id="SSF53098">
    <property type="entry name" value="Ribonuclease H-like"/>
    <property type="match status" value="1"/>
</dbReference>
<accession>A0A9Q3DXT8</accession>
<dbReference type="GO" id="GO:0003676">
    <property type="term" value="F:nucleic acid binding"/>
    <property type="evidence" value="ECO:0007669"/>
    <property type="project" value="InterPro"/>
</dbReference>
<evidence type="ECO:0000313" key="1">
    <source>
        <dbReference type="EMBL" id="MBW0508611.1"/>
    </source>
</evidence>
<proteinExistence type="predicted"/>
<dbReference type="EMBL" id="AVOT02020428">
    <property type="protein sequence ID" value="MBW0508611.1"/>
    <property type="molecule type" value="Genomic_DNA"/>
</dbReference>
<name>A0A9Q3DXT8_9BASI</name>
<gene>
    <name evidence="1" type="ORF">O181_048326</name>
</gene>
<evidence type="ECO:0000313" key="2">
    <source>
        <dbReference type="Proteomes" id="UP000765509"/>
    </source>
</evidence>
<keyword evidence="2" id="KW-1185">Reference proteome</keyword>
<dbReference type="InterPro" id="IPR050951">
    <property type="entry name" value="Retrovirus_Pol_polyprotein"/>
</dbReference>
<sequence>MIHIQEPNSPWEVVHMDCVTELSSSGYRFYNSFLFIVDRYSQTPIFLPCHKDDTTMDTCLLLWDIVISHTGFFGTKLSFYTAYHPQTDGLEERMIQTLEDMIRKFWPYGLYLKDSDGFTHCWCTFIHELELAYKKYVHYSTGHTTSMLEKGRNPQLPEDKLMRNLIEINPTASSFNIIIDNMEK</sequence>
<dbReference type="Proteomes" id="UP000765509">
    <property type="component" value="Unassembled WGS sequence"/>
</dbReference>
<dbReference type="InterPro" id="IPR036397">
    <property type="entry name" value="RNaseH_sf"/>
</dbReference>
<comment type="caution">
    <text evidence="1">The sequence shown here is derived from an EMBL/GenBank/DDBJ whole genome shotgun (WGS) entry which is preliminary data.</text>
</comment>
<dbReference type="InterPro" id="IPR012337">
    <property type="entry name" value="RNaseH-like_sf"/>
</dbReference>
<dbReference type="AlphaFoldDB" id="A0A9Q3DXT8"/>